<accession>A0A4S8L804</accession>
<keyword evidence="2" id="KW-1185">Reference proteome</keyword>
<gene>
    <name evidence="1" type="ORF">K435DRAFT_927075</name>
</gene>
<name>A0A4S8L804_DENBC</name>
<dbReference type="AlphaFoldDB" id="A0A4S8L804"/>
<reference evidence="1 2" key="1">
    <citation type="journal article" date="2019" name="Nat. Ecol. Evol.">
        <title>Megaphylogeny resolves global patterns of mushroom evolution.</title>
        <authorList>
            <person name="Varga T."/>
            <person name="Krizsan K."/>
            <person name="Foldi C."/>
            <person name="Dima B."/>
            <person name="Sanchez-Garcia M."/>
            <person name="Sanchez-Ramirez S."/>
            <person name="Szollosi G.J."/>
            <person name="Szarkandi J.G."/>
            <person name="Papp V."/>
            <person name="Albert L."/>
            <person name="Andreopoulos W."/>
            <person name="Angelini C."/>
            <person name="Antonin V."/>
            <person name="Barry K.W."/>
            <person name="Bougher N.L."/>
            <person name="Buchanan P."/>
            <person name="Buyck B."/>
            <person name="Bense V."/>
            <person name="Catcheside P."/>
            <person name="Chovatia M."/>
            <person name="Cooper J."/>
            <person name="Damon W."/>
            <person name="Desjardin D."/>
            <person name="Finy P."/>
            <person name="Geml J."/>
            <person name="Haridas S."/>
            <person name="Hughes K."/>
            <person name="Justo A."/>
            <person name="Karasinski D."/>
            <person name="Kautmanova I."/>
            <person name="Kiss B."/>
            <person name="Kocsube S."/>
            <person name="Kotiranta H."/>
            <person name="LaButti K.M."/>
            <person name="Lechner B.E."/>
            <person name="Liimatainen K."/>
            <person name="Lipzen A."/>
            <person name="Lukacs Z."/>
            <person name="Mihaltcheva S."/>
            <person name="Morgado L.N."/>
            <person name="Niskanen T."/>
            <person name="Noordeloos M.E."/>
            <person name="Ohm R.A."/>
            <person name="Ortiz-Santana B."/>
            <person name="Ovrebo C."/>
            <person name="Racz N."/>
            <person name="Riley R."/>
            <person name="Savchenko A."/>
            <person name="Shiryaev A."/>
            <person name="Soop K."/>
            <person name="Spirin V."/>
            <person name="Szebenyi C."/>
            <person name="Tomsovsky M."/>
            <person name="Tulloss R.E."/>
            <person name="Uehling J."/>
            <person name="Grigoriev I.V."/>
            <person name="Vagvolgyi C."/>
            <person name="Papp T."/>
            <person name="Martin F.M."/>
            <person name="Miettinen O."/>
            <person name="Hibbett D.S."/>
            <person name="Nagy L.G."/>
        </authorList>
    </citation>
    <scope>NUCLEOTIDE SEQUENCE [LARGE SCALE GENOMIC DNA]</scope>
    <source>
        <strain evidence="1 2">CBS 962.96</strain>
    </source>
</reference>
<proteinExistence type="predicted"/>
<dbReference type="EMBL" id="ML179578">
    <property type="protein sequence ID" value="THU84827.1"/>
    <property type="molecule type" value="Genomic_DNA"/>
</dbReference>
<dbReference type="OrthoDB" id="3121439at2759"/>
<sequence>MEAALTSSTMLPQLDNTQSEAVTQDYTLIVSAVLFTAAVAVFRLRYPCLTSSGLKEFMDKLDDILQRFAEDGGSVSYFSIDISSLRRRFDEIEHERNNNIFFWSSLHRYLLSLFIILRKIVKCYDEARELQVSILNAITHRRRALEDALEAFEDNYRPNLSVQGNTEPSTAIGYTTARL</sequence>
<evidence type="ECO:0000313" key="1">
    <source>
        <dbReference type="EMBL" id="THU84827.1"/>
    </source>
</evidence>
<organism evidence="1 2">
    <name type="scientific">Dendrothele bispora (strain CBS 962.96)</name>
    <dbReference type="NCBI Taxonomy" id="1314807"/>
    <lineage>
        <taxon>Eukaryota</taxon>
        <taxon>Fungi</taxon>
        <taxon>Dikarya</taxon>
        <taxon>Basidiomycota</taxon>
        <taxon>Agaricomycotina</taxon>
        <taxon>Agaricomycetes</taxon>
        <taxon>Agaricomycetidae</taxon>
        <taxon>Agaricales</taxon>
        <taxon>Agaricales incertae sedis</taxon>
        <taxon>Dendrothele</taxon>
    </lineage>
</organism>
<protein>
    <submittedName>
        <fullName evidence="1">Uncharacterized protein</fullName>
    </submittedName>
</protein>
<dbReference type="Proteomes" id="UP000297245">
    <property type="component" value="Unassembled WGS sequence"/>
</dbReference>
<evidence type="ECO:0000313" key="2">
    <source>
        <dbReference type="Proteomes" id="UP000297245"/>
    </source>
</evidence>